<dbReference type="InterPro" id="IPR007016">
    <property type="entry name" value="O-antigen_ligase-rel_domated"/>
</dbReference>
<dbReference type="OrthoDB" id="7628239at2"/>
<feature type="transmembrane region" description="Helical" evidence="6">
    <location>
        <begin position="428"/>
        <end position="450"/>
    </location>
</feature>
<dbReference type="Proteomes" id="UP000199423">
    <property type="component" value="Unassembled WGS sequence"/>
</dbReference>
<feature type="transmembrane region" description="Helical" evidence="6">
    <location>
        <begin position="308"/>
        <end position="332"/>
    </location>
</feature>
<dbReference type="PANTHER" id="PTHR37422:SF13">
    <property type="entry name" value="LIPOPOLYSACCHARIDE BIOSYNTHESIS PROTEIN PA4999-RELATED"/>
    <property type="match status" value="1"/>
</dbReference>
<feature type="transmembrane region" description="Helical" evidence="6">
    <location>
        <begin position="59"/>
        <end position="77"/>
    </location>
</feature>
<dbReference type="STRING" id="51670.SAMN04488557_2383"/>
<evidence type="ECO:0000256" key="4">
    <source>
        <dbReference type="ARBA" id="ARBA00023136"/>
    </source>
</evidence>
<name>A0A1I7NJ05_9HYPH</name>
<evidence type="ECO:0000256" key="2">
    <source>
        <dbReference type="ARBA" id="ARBA00022692"/>
    </source>
</evidence>
<sequence>MISNAAIFGSISSLVGGSPRRVAWREIVSEHGLARLTGGVLAASIALGGATRSGYPGDALLQFLAIILLIVALRDIVISGSVRHFKWPLIFLGSLALVPIVQLLPLPVDLWSRLPGREIISQTYTLIDQPRPAFPLTLTPSATYLSGLALLPPAAVFLGTLTLGYAHRRSVSFVLIAMGIASVLLGLLQLAQGPNSALRFYEITNKTEAVGFFANRNHFAALLYVATLFVAAHLIDAIGIMGQSKLRHRADANMAVPLLTWLTALLMLTAAQLMARSRAGLVLTDLALAAAIAIGMTDRRIATSNPGFGRLIVGTAAGIILLLLPLALYRILDRFGADPFADARIAFARKTISAALAYMPFGSGLGSFVPVYQLYEQTSDVGLTYANHAHNDVLEVWLETGIFGIALMGVFGVWIVRRTASLWKEGSAAIHGVDLGLARAASVAALLLLAHSSVDYPLRTTAMMTVAAVALAFLIKPAKSDARQSPRHGMRRRPRQLQDGGNEGLRHGRSMQSPSAREAWVAQGDWPEAWRPMAADPTRPPIPAQPDDAATFAEHPERDSAAG</sequence>
<feature type="transmembrane region" description="Helical" evidence="6">
    <location>
        <begin position="396"/>
        <end position="416"/>
    </location>
</feature>
<feature type="transmembrane region" description="Helical" evidence="6">
    <location>
        <begin position="144"/>
        <end position="166"/>
    </location>
</feature>
<evidence type="ECO:0000313" key="8">
    <source>
        <dbReference type="EMBL" id="SFV34623.1"/>
    </source>
</evidence>
<keyword evidence="8" id="KW-0436">Ligase</keyword>
<dbReference type="GO" id="GO:0016020">
    <property type="term" value="C:membrane"/>
    <property type="evidence" value="ECO:0007669"/>
    <property type="project" value="UniProtKB-SubCell"/>
</dbReference>
<feature type="region of interest" description="Disordered" evidence="5">
    <location>
        <begin position="482"/>
        <end position="563"/>
    </location>
</feature>
<proteinExistence type="predicted"/>
<feature type="compositionally biased region" description="Basic residues" evidence="5">
    <location>
        <begin position="485"/>
        <end position="495"/>
    </location>
</feature>
<feature type="transmembrane region" description="Helical" evidence="6">
    <location>
        <begin position="173"/>
        <end position="191"/>
    </location>
</feature>
<evidence type="ECO:0000256" key="3">
    <source>
        <dbReference type="ARBA" id="ARBA00022989"/>
    </source>
</evidence>
<feature type="compositionally biased region" description="Basic and acidic residues" evidence="5">
    <location>
        <begin position="554"/>
        <end position="563"/>
    </location>
</feature>
<dbReference type="Pfam" id="PF04932">
    <property type="entry name" value="Wzy_C"/>
    <property type="match status" value="1"/>
</dbReference>
<dbReference type="AlphaFoldDB" id="A0A1I7NJ05"/>
<dbReference type="PANTHER" id="PTHR37422">
    <property type="entry name" value="TEICHURONIC ACID BIOSYNTHESIS PROTEIN TUAE"/>
    <property type="match status" value="1"/>
</dbReference>
<feature type="domain" description="O-antigen ligase-related" evidence="7">
    <location>
        <begin position="264"/>
        <end position="407"/>
    </location>
</feature>
<accession>A0A1I7NJ05</accession>
<dbReference type="EMBL" id="FPCH01000002">
    <property type="protein sequence ID" value="SFV34623.1"/>
    <property type="molecule type" value="Genomic_DNA"/>
</dbReference>
<dbReference type="RefSeq" id="WP_092867870.1">
    <property type="nucleotide sequence ID" value="NZ_FPCH01000002.1"/>
</dbReference>
<evidence type="ECO:0000256" key="5">
    <source>
        <dbReference type="SAM" id="MobiDB-lite"/>
    </source>
</evidence>
<feature type="transmembrane region" description="Helical" evidence="6">
    <location>
        <begin position="254"/>
        <end position="273"/>
    </location>
</feature>
<protein>
    <submittedName>
        <fullName evidence="8">O-antigen ligase</fullName>
    </submittedName>
</protein>
<gene>
    <name evidence="8" type="ORF">SAMN04488557_2383</name>
</gene>
<keyword evidence="4 6" id="KW-0472">Membrane</keyword>
<keyword evidence="9" id="KW-1185">Reference proteome</keyword>
<evidence type="ECO:0000256" key="1">
    <source>
        <dbReference type="ARBA" id="ARBA00004141"/>
    </source>
</evidence>
<feature type="transmembrane region" description="Helical" evidence="6">
    <location>
        <begin position="456"/>
        <end position="475"/>
    </location>
</feature>
<reference evidence="9" key="1">
    <citation type="submission" date="2016-10" db="EMBL/GenBank/DDBJ databases">
        <authorList>
            <person name="Varghese N."/>
            <person name="Submissions S."/>
        </authorList>
    </citation>
    <scope>NUCLEOTIDE SEQUENCE [LARGE SCALE GENOMIC DNA]</scope>
    <source>
        <strain evidence="9">DSM 1565</strain>
    </source>
</reference>
<evidence type="ECO:0000256" key="6">
    <source>
        <dbReference type="SAM" id="Phobius"/>
    </source>
</evidence>
<keyword evidence="3 6" id="KW-1133">Transmembrane helix</keyword>
<feature type="transmembrane region" description="Helical" evidence="6">
    <location>
        <begin position="221"/>
        <end position="242"/>
    </location>
</feature>
<comment type="subcellular location">
    <subcellularLocation>
        <location evidence="1">Membrane</location>
        <topology evidence="1">Multi-pass membrane protein</topology>
    </subcellularLocation>
</comment>
<dbReference type="InterPro" id="IPR051533">
    <property type="entry name" value="WaaL-like"/>
</dbReference>
<feature type="transmembrane region" description="Helical" evidence="6">
    <location>
        <begin position="89"/>
        <end position="108"/>
    </location>
</feature>
<evidence type="ECO:0000259" key="7">
    <source>
        <dbReference type="Pfam" id="PF04932"/>
    </source>
</evidence>
<organism evidence="8 9">
    <name type="scientific">Hyphomicrobium facile</name>
    <dbReference type="NCBI Taxonomy" id="51670"/>
    <lineage>
        <taxon>Bacteria</taxon>
        <taxon>Pseudomonadati</taxon>
        <taxon>Pseudomonadota</taxon>
        <taxon>Alphaproteobacteria</taxon>
        <taxon>Hyphomicrobiales</taxon>
        <taxon>Hyphomicrobiaceae</taxon>
        <taxon>Hyphomicrobium</taxon>
    </lineage>
</organism>
<dbReference type="GO" id="GO:0016874">
    <property type="term" value="F:ligase activity"/>
    <property type="evidence" value="ECO:0007669"/>
    <property type="project" value="UniProtKB-KW"/>
</dbReference>
<keyword evidence="2 6" id="KW-0812">Transmembrane</keyword>
<evidence type="ECO:0000313" key="9">
    <source>
        <dbReference type="Proteomes" id="UP000199423"/>
    </source>
</evidence>